<gene>
    <name evidence="1" type="ORF">HNR10_000328</name>
</gene>
<protein>
    <recommendedName>
        <fullName evidence="3">Tetratricopeptide repeat protein</fullName>
    </recommendedName>
</protein>
<dbReference type="RefSeq" id="WP_179820264.1">
    <property type="nucleotide sequence ID" value="NZ_JACCFS010000001.1"/>
</dbReference>
<organism evidence="1 2">
    <name type="scientific">Nocardiopsis aegyptia</name>
    <dbReference type="NCBI Taxonomy" id="220378"/>
    <lineage>
        <taxon>Bacteria</taxon>
        <taxon>Bacillati</taxon>
        <taxon>Actinomycetota</taxon>
        <taxon>Actinomycetes</taxon>
        <taxon>Streptosporangiales</taxon>
        <taxon>Nocardiopsidaceae</taxon>
        <taxon>Nocardiopsis</taxon>
    </lineage>
</organism>
<evidence type="ECO:0008006" key="3">
    <source>
        <dbReference type="Google" id="ProtNLM"/>
    </source>
</evidence>
<dbReference type="InterPro" id="IPR011990">
    <property type="entry name" value="TPR-like_helical_dom_sf"/>
</dbReference>
<dbReference type="AlphaFoldDB" id="A0A7Z0J880"/>
<dbReference type="EMBL" id="JACCFS010000001">
    <property type="protein sequence ID" value="NYJ32447.1"/>
    <property type="molecule type" value="Genomic_DNA"/>
</dbReference>
<accession>A0A7Z0J880</accession>
<keyword evidence="2" id="KW-1185">Reference proteome</keyword>
<dbReference type="Gene3D" id="1.25.40.10">
    <property type="entry name" value="Tetratricopeptide repeat domain"/>
    <property type="match status" value="1"/>
</dbReference>
<reference evidence="1 2" key="1">
    <citation type="submission" date="2020-07" db="EMBL/GenBank/DDBJ databases">
        <title>Sequencing the genomes of 1000 actinobacteria strains.</title>
        <authorList>
            <person name="Klenk H.-P."/>
        </authorList>
    </citation>
    <scope>NUCLEOTIDE SEQUENCE [LARGE SCALE GENOMIC DNA]</scope>
    <source>
        <strain evidence="1 2">DSM 44442</strain>
    </source>
</reference>
<evidence type="ECO:0000313" key="2">
    <source>
        <dbReference type="Proteomes" id="UP000572051"/>
    </source>
</evidence>
<sequence length="241" mass="26338">MASSARDRADLLDRILYETGAADGIGGAVRRARTALDEWPDGDPWPHYVLAMALGGLFQESGDRTDLESAREHLAEAIRLGGREDPDAALFRQQCAALESGRWAAANAANPDADPDELRGALRMAREALDMTEPGSPHLSMRLAQVAELLVQVEGPERLAESLRLSERALEDAHPDDPRMSRYQQLHATLLQARAEHENDRALADHAEVSAVRAGHLAPAYDPMQARIIGTLQRARAFRSG</sequence>
<proteinExistence type="predicted"/>
<evidence type="ECO:0000313" key="1">
    <source>
        <dbReference type="EMBL" id="NYJ32447.1"/>
    </source>
</evidence>
<dbReference type="Proteomes" id="UP000572051">
    <property type="component" value="Unassembled WGS sequence"/>
</dbReference>
<comment type="caution">
    <text evidence="1">The sequence shown here is derived from an EMBL/GenBank/DDBJ whole genome shotgun (WGS) entry which is preliminary data.</text>
</comment>
<name>A0A7Z0J880_9ACTN</name>